<keyword evidence="4" id="KW-1185">Reference proteome</keyword>
<evidence type="ECO:0000313" key="4">
    <source>
        <dbReference type="Proteomes" id="UP000617628"/>
    </source>
</evidence>
<evidence type="ECO:0000259" key="2">
    <source>
        <dbReference type="Pfam" id="PF19051"/>
    </source>
</evidence>
<gene>
    <name evidence="3" type="ORF">JIN87_03885</name>
</gene>
<feature type="domain" description="Gfo/Idh/MocA-like oxidoreductase bacterial type C-terminal" evidence="2">
    <location>
        <begin position="219"/>
        <end position="286"/>
    </location>
</feature>
<accession>A0A934RR34</accession>
<evidence type="ECO:0000259" key="1">
    <source>
        <dbReference type="Pfam" id="PF01408"/>
    </source>
</evidence>
<dbReference type="Proteomes" id="UP000617628">
    <property type="component" value="Unassembled WGS sequence"/>
</dbReference>
<dbReference type="SUPFAM" id="SSF51735">
    <property type="entry name" value="NAD(P)-binding Rossmann-fold domains"/>
    <property type="match status" value="1"/>
</dbReference>
<dbReference type="GO" id="GO:0000166">
    <property type="term" value="F:nucleotide binding"/>
    <property type="evidence" value="ECO:0007669"/>
    <property type="project" value="InterPro"/>
</dbReference>
<dbReference type="PROSITE" id="PS51318">
    <property type="entry name" value="TAT"/>
    <property type="match status" value="1"/>
</dbReference>
<reference evidence="3" key="1">
    <citation type="submission" date="2021-01" db="EMBL/GenBank/DDBJ databases">
        <title>Modified the classification status of verrucomicrobia.</title>
        <authorList>
            <person name="Feng X."/>
        </authorList>
    </citation>
    <scope>NUCLEOTIDE SEQUENCE</scope>
    <source>
        <strain evidence="3">KCTC 13126</strain>
    </source>
</reference>
<dbReference type="InterPro" id="IPR000683">
    <property type="entry name" value="Gfo/Idh/MocA-like_OxRdtase_N"/>
</dbReference>
<dbReference type="PANTHER" id="PTHR43818">
    <property type="entry name" value="BCDNA.GH03377"/>
    <property type="match status" value="1"/>
</dbReference>
<dbReference type="PANTHER" id="PTHR43818:SF10">
    <property type="entry name" value="NADH-DEPENDENT DEHYDROGENASE-RELATED"/>
    <property type="match status" value="1"/>
</dbReference>
<dbReference type="InterPro" id="IPR036291">
    <property type="entry name" value="NAD(P)-bd_dom_sf"/>
</dbReference>
<feature type="domain" description="Gfo/Idh/MocA-like oxidoreductase N-terminal" evidence="1">
    <location>
        <begin position="82"/>
        <end position="168"/>
    </location>
</feature>
<dbReference type="InterPro" id="IPR043906">
    <property type="entry name" value="Gfo/Idh/MocA_OxRdtase_bact_C"/>
</dbReference>
<dbReference type="InterPro" id="IPR050463">
    <property type="entry name" value="Gfo/Idh/MocA_oxidrdct_glycsds"/>
</dbReference>
<dbReference type="Gene3D" id="3.30.360.10">
    <property type="entry name" value="Dihydrodipicolinate Reductase, domain 2"/>
    <property type="match status" value="1"/>
</dbReference>
<dbReference type="EMBL" id="JAENIL010000005">
    <property type="protein sequence ID" value="MBK1875995.1"/>
    <property type="molecule type" value="Genomic_DNA"/>
</dbReference>
<protein>
    <submittedName>
        <fullName evidence="3">Gfo/Idh/MocA family oxidoreductase</fullName>
    </submittedName>
</protein>
<dbReference type="InterPro" id="IPR006311">
    <property type="entry name" value="TAT_signal"/>
</dbReference>
<organism evidence="3 4">
    <name type="scientific">Pelagicoccus mobilis</name>
    <dbReference type="NCBI Taxonomy" id="415221"/>
    <lineage>
        <taxon>Bacteria</taxon>
        <taxon>Pseudomonadati</taxon>
        <taxon>Verrucomicrobiota</taxon>
        <taxon>Opitutia</taxon>
        <taxon>Puniceicoccales</taxon>
        <taxon>Pelagicoccaceae</taxon>
        <taxon>Pelagicoccus</taxon>
    </lineage>
</organism>
<dbReference type="AlphaFoldDB" id="A0A934RR34"/>
<evidence type="ECO:0000313" key="3">
    <source>
        <dbReference type="EMBL" id="MBK1875995.1"/>
    </source>
</evidence>
<dbReference type="RefSeq" id="WP_200354211.1">
    <property type="nucleotide sequence ID" value="NZ_JAENIL010000005.1"/>
</dbReference>
<dbReference type="Pfam" id="PF01408">
    <property type="entry name" value="GFO_IDH_MocA"/>
    <property type="match status" value="1"/>
</dbReference>
<proteinExistence type="predicted"/>
<dbReference type="Pfam" id="PF19051">
    <property type="entry name" value="GFO_IDH_MocA_C2"/>
    <property type="match status" value="1"/>
</dbReference>
<dbReference type="Gene3D" id="3.40.50.720">
    <property type="entry name" value="NAD(P)-binding Rossmann-like Domain"/>
    <property type="match status" value="1"/>
</dbReference>
<sequence length="460" mass="51568">MTPNVSRRGFVQKAAIAAAGSLVIPRFSIAKSLGVNNKLNVACVGISHMGKGAVKAGLTENLVALCDVDWRRDDPEWKFFPNDISPAEIADQNPQAKTFSDFREMLHDMGDKIDVVMVSTPDHTHFPATMAAMEAGKHVFVQKPMAHNIWQVRTMQKAAQKYGVQTVMGNQGHTFEGARLIVEWFQAGVLGEVREVHCWTDRPEPTYFPRQKQYPPVSAPVPEGLDWKLWQGPIPEKEFSPIYAPTTWRGWWDYGVGAMGDIGCHCLDTPFWALELGMPTKVEVELAEPANKHFTPKGAHLIYHFPARGKMPPVKLHWYEGTIRPPKLPGMDTMPSNGMYMIGSEETVYHEGMRPESPMLWPRKNMAKYGDLLKKRPLPRVKGGPHKELLNAIKGGPTPGSNFDYAAPLTEVVLLGGLAIRSGKTLKWNAKKMKITNHKEVNAFVKEPVRKGWEYGEDLW</sequence>
<name>A0A934RR34_9BACT</name>
<dbReference type="SUPFAM" id="SSF55347">
    <property type="entry name" value="Glyceraldehyde-3-phosphate dehydrogenase-like, C-terminal domain"/>
    <property type="match status" value="1"/>
</dbReference>
<comment type="caution">
    <text evidence="3">The sequence shown here is derived from an EMBL/GenBank/DDBJ whole genome shotgun (WGS) entry which is preliminary data.</text>
</comment>